<keyword evidence="3 9" id="KW-0347">Helicase</keyword>
<sequence length="1589" mass="181701">MKSHEDGLTEQEKEWFYALMQDRADNANTLEKPSMRGIQRSVVDKYSDQAHFIYELLQNADDVRATSVSFRLDQDGLYFIHNGSIHFSVSDPHCEGEDAGNGALGHINSITSIANSSKTEASIGKFGVGFKAVFQYTQTPHIYDPGIRFKIERFIVPQMLNADLDWRNASDTVFFFPFDHKEKTPLESYNEIFEKLKALEFPVLFLSTLKSVSFTVGETTGRYTKKIVEELEQEDILAQKLVLTLEVGDSKAIHQLLLFTHNHANRNACTIGYAIGEDGKLEPVEHPAFCFFPTKEITHLKFILHAPFLLTDSREGIKAGEKHNQQLIQQLAKLTADSLPIIRDKKLLDDGIFDIIPYDENQFSELDDRRKISFKPFYSAIKTKLQTDTLLPAANANYSPKNCSYWAADSELVELFSDMQLAQLTGTENASWIFRSRGKKDVQNVNKALAEYIDGGDARVWSIREPNLIVSSLDPEATLKKITADFIASQSIEWLHRLYIYLAGRDSYQKFVKDKPIFLDQQGQAIPAFDAWNQLILFLPDDDIDGYKTVNAELLSDESTREFIEKFGIKKPSLRDEIYNKILPAYNSTSSPVNADTHFGRFFRYFKECKNEDVSEFIKLIKDKAFLLYTTAGKNEFSHGKADDIYMPTEDLQTWFTTKPETPFLFLDKYHEMFSEKEYPALKDFFKKLGIADRPKIITEERYIEWQERRDRHLSLEGHSHKLYEKNLDGCQQIMANIDLPRSLLLWKLLPQFIHQLSGKHVWFYYTNRSESYESAEQEKLRTTRWILDKDGAWVSAKEITIQTLAEQYDIVSAEAKMLINFLHIRDETHLSPEEARKIRLADAIEHSGLSEDEIRIAIEDAKRKKQDSSQPIVEPVDKDQPAADSPFIRDIARRRPSIQDTHSDGPQKDDSAAADRQSDESIDTDDYTPKTVDYGKKIDLAKDRYASEIDCLEHEQTLYDKANELPRYSYGWFLALLELECLATRTKNADSKTISIGFGKVEHDEQSSRTIVLKEPSRFIPQSIEELSGIRVDLDFGNGRTGKLHIESFTAREFSLLGKLESADDLQGMALEEVVEARIEVQNPSFLQQVLLERFQELRLGETFAMKAGLTSDIDFVFGPPGTGKTTHLAEKVLIPRMKGSGKENVLVLAPTNKAADVLTTRVMEAMVGDTSYQEWLVRFGSSVDVRIENAGVWRDRTFNIGALDRSITITTIARFAYDGFTGEYGKKLYEMEWDTVVIDEASMISLANIIYPLYRIHPRKFIIAGDPFQIGPIVAVEEWKDENIYTLVGLNKRGSFAQPSTEPHDYPIVNLETQYRSIPAIGEVYSRFTYDGILQHHRTAESPCSFSFCEFDAMPINLIKFPVSKYESIYRAKRMESGTPYQTYSALFTFEFVRWLSGKIQRKNSEIIRIGVIAPYRAQANLLSKLNDSWLTKPDTVNVQVGTIHGFQGDECNIIIAVLNPPPNISSDSRMFLNKQNILNVAISRARDNLFIVMPDAETENIGNLRKVTEIERLVKASDAYYEYGSNEIEKMIWGNARYLEENIFSTGHQMVNVYRKPERYYEVRSDDSAIDIQIHEKQSGSKSQIP</sequence>
<dbReference type="EMBL" id="DABGZR010000026">
    <property type="protein sequence ID" value="HAJ0997746.1"/>
    <property type="molecule type" value="Genomic_DNA"/>
</dbReference>
<dbReference type="InterPro" id="IPR036890">
    <property type="entry name" value="HATPase_C_sf"/>
</dbReference>
<dbReference type="Proteomes" id="UP000271008">
    <property type="component" value="Unassembled WGS sequence"/>
</dbReference>
<feature type="region of interest" description="Disordered" evidence="5">
    <location>
        <begin position="862"/>
        <end position="930"/>
    </location>
</feature>
<dbReference type="Proteomes" id="UP000472856">
    <property type="component" value="Unassembled WGS sequence"/>
</dbReference>
<evidence type="ECO:0000313" key="9">
    <source>
        <dbReference type="EMBL" id="RRD73004.1"/>
    </source>
</evidence>
<keyword evidence="1" id="KW-0547">Nucleotide-binding</keyword>
<dbReference type="GO" id="GO:0043139">
    <property type="term" value="F:5'-3' DNA helicase activity"/>
    <property type="evidence" value="ECO:0007669"/>
    <property type="project" value="TreeGrafter"/>
</dbReference>
<gene>
    <name evidence="9" type="ORF">EIA08_21730</name>
    <name evidence="8" type="ORF">G5603_22995</name>
    <name evidence="7" type="ORF">HL601_19420</name>
</gene>
<dbReference type="InterPro" id="IPR041679">
    <property type="entry name" value="DNA2/NAM7-like_C"/>
</dbReference>
<feature type="domain" description="Rhodanese" evidence="6">
    <location>
        <begin position="428"/>
        <end position="461"/>
    </location>
</feature>
<dbReference type="CDD" id="cd18808">
    <property type="entry name" value="SF1_C_Upf1"/>
    <property type="match status" value="1"/>
</dbReference>
<dbReference type="PANTHER" id="PTHR43788:SF8">
    <property type="entry name" value="DNA-BINDING PROTEIN SMUBP-2"/>
    <property type="match status" value="1"/>
</dbReference>
<evidence type="ECO:0000256" key="1">
    <source>
        <dbReference type="ARBA" id="ARBA00022741"/>
    </source>
</evidence>
<protein>
    <submittedName>
        <fullName evidence="8">AAA family ATPase</fullName>
    </submittedName>
    <submittedName>
        <fullName evidence="9">DNA helicase</fullName>
    </submittedName>
</protein>
<dbReference type="Pfam" id="PF13087">
    <property type="entry name" value="AAA_12"/>
    <property type="match status" value="1"/>
</dbReference>
<evidence type="ECO:0000313" key="8">
    <source>
        <dbReference type="EMBL" id="NGE91011.1"/>
    </source>
</evidence>
<reference evidence="8 11" key="4">
    <citation type="submission" date="2020-02" db="EMBL/GenBank/DDBJ databases">
        <title>WGS of Carbapenem-Resistant Enterobacteriaceae.</title>
        <authorList>
            <person name="Tokajian S."/>
            <person name="El Chaar M."/>
            <person name="El Khoury M."/>
        </authorList>
    </citation>
    <scope>NUCLEOTIDE SEQUENCE [LARGE SCALE GENOMIC DNA]</scope>
    <source>
        <strain evidence="8 11">ECM_75</strain>
    </source>
</reference>
<keyword evidence="2" id="KW-0378">Hydrolase</keyword>
<evidence type="ECO:0000256" key="4">
    <source>
        <dbReference type="ARBA" id="ARBA00022840"/>
    </source>
</evidence>
<dbReference type="PANTHER" id="PTHR43788">
    <property type="entry name" value="DNA2/NAM7 HELICASE FAMILY MEMBER"/>
    <property type="match status" value="1"/>
</dbReference>
<dbReference type="Pfam" id="PF25794">
    <property type="entry name" value="SACS"/>
    <property type="match status" value="1"/>
</dbReference>
<reference evidence="7" key="3">
    <citation type="submission" date="2019-09" db="EMBL/GenBank/DDBJ databases">
        <authorList>
            <consortium name="NCBI Pathogen Detection Project"/>
        </authorList>
    </citation>
    <scope>NUCLEOTIDE SEQUENCE</scope>
    <source>
        <strain evidence="7">EC00605</strain>
    </source>
</reference>
<evidence type="ECO:0000256" key="2">
    <source>
        <dbReference type="ARBA" id="ARBA00022801"/>
    </source>
</evidence>
<name>A0A0A1A779_ECOLX</name>
<evidence type="ECO:0000256" key="5">
    <source>
        <dbReference type="SAM" id="MobiDB-lite"/>
    </source>
</evidence>
<dbReference type="EMBL" id="RQTU01000030">
    <property type="protein sequence ID" value="RRD73004.1"/>
    <property type="molecule type" value="Genomic_DNA"/>
</dbReference>
<dbReference type="EMBL" id="JAAJRI010000028">
    <property type="protein sequence ID" value="NGE91011.1"/>
    <property type="molecule type" value="Genomic_DNA"/>
</dbReference>
<dbReference type="Pfam" id="PF13245">
    <property type="entry name" value="AAA_19"/>
    <property type="match status" value="1"/>
</dbReference>
<evidence type="ECO:0000313" key="7">
    <source>
        <dbReference type="EMBL" id="HAJ0997746.1"/>
    </source>
</evidence>
<evidence type="ECO:0000256" key="3">
    <source>
        <dbReference type="ARBA" id="ARBA00022806"/>
    </source>
</evidence>
<dbReference type="PROSITE" id="PS50206">
    <property type="entry name" value="RHODANESE_3"/>
    <property type="match status" value="1"/>
</dbReference>
<proteinExistence type="predicted"/>
<dbReference type="GO" id="GO:0016787">
    <property type="term" value="F:hydrolase activity"/>
    <property type="evidence" value="ECO:0007669"/>
    <property type="project" value="UniProtKB-KW"/>
</dbReference>
<evidence type="ECO:0000313" key="11">
    <source>
        <dbReference type="Proteomes" id="UP000472856"/>
    </source>
</evidence>
<evidence type="ECO:0000313" key="10">
    <source>
        <dbReference type="Proteomes" id="UP000271008"/>
    </source>
</evidence>
<keyword evidence="4" id="KW-0067">ATP-binding</keyword>
<dbReference type="InterPro" id="IPR001763">
    <property type="entry name" value="Rhodanese-like_dom"/>
</dbReference>
<feature type="compositionally biased region" description="Basic and acidic residues" evidence="5">
    <location>
        <begin position="902"/>
        <end position="920"/>
    </location>
</feature>
<reference evidence="9 10" key="2">
    <citation type="submission" date="2018-11" db="EMBL/GenBank/DDBJ databases">
        <title>Enterobacteriaceae from Patient.</title>
        <authorList>
            <person name="Shen C."/>
            <person name="Yang Y."/>
            <person name="Tian G."/>
        </authorList>
    </citation>
    <scope>NUCLEOTIDE SEQUENCE [LARGE SCALE GENOMIC DNA]</scope>
    <source>
        <strain evidence="9 10">GBGD28</strain>
    </source>
</reference>
<dbReference type="SUPFAM" id="SSF52540">
    <property type="entry name" value="P-loop containing nucleoside triphosphate hydrolases"/>
    <property type="match status" value="1"/>
</dbReference>
<dbReference type="SUPFAM" id="SSF55874">
    <property type="entry name" value="ATPase domain of HSP90 chaperone/DNA topoisomerase II/histidine kinase"/>
    <property type="match status" value="1"/>
</dbReference>
<comment type="caution">
    <text evidence="8">The sequence shown here is derived from an EMBL/GenBank/DDBJ whole genome shotgun (WGS) entry which is preliminary data.</text>
</comment>
<dbReference type="InterPro" id="IPR047187">
    <property type="entry name" value="SF1_C_Upf1"/>
</dbReference>
<reference evidence="7" key="1">
    <citation type="journal article" date="2018" name="Genome Biol.">
        <title>SKESA: strategic k-mer extension for scrupulous assemblies.</title>
        <authorList>
            <person name="Souvorov A."/>
            <person name="Agarwala R."/>
            <person name="Lipman D.J."/>
        </authorList>
    </citation>
    <scope>NUCLEOTIDE SEQUENCE [LARGE SCALE GENOMIC DNA]</scope>
    <source>
        <strain evidence="7">EC00605</strain>
    </source>
</reference>
<organism evidence="8 11">
    <name type="scientific">Escherichia coli</name>
    <dbReference type="NCBI Taxonomy" id="562"/>
    <lineage>
        <taxon>Bacteria</taxon>
        <taxon>Pseudomonadati</taxon>
        <taxon>Pseudomonadota</taxon>
        <taxon>Gammaproteobacteria</taxon>
        <taxon>Enterobacterales</taxon>
        <taxon>Enterobacteriaceae</taxon>
        <taxon>Escherichia</taxon>
    </lineage>
</organism>
<accession>A0A0A1A779</accession>
<dbReference type="InterPro" id="IPR058210">
    <property type="entry name" value="SACS/Nov_dom"/>
</dbReference>
<evidence type="ECO:0000259" key="6">
    <source>
        <dbReference type="PROSITE" id="PS50206"/>
    </source>
</evidence>
<dbReference type="Gene3D" id="3.30.565.10">
    <property type="entry name" value="Histidine kinase-like ATPase, C-terminal domain"/>
    <property type="match status" value="1"/>
</dbReference>
<dbReference type="RefSeq" id="WP_022645576.1">
    <property type="nucleotide sequence ID" value="NZ_AP022098.1"/>
</dbReference>
<dbReference type="Gene3D" id="3.40.50.300">
    <property type="entry name" value="P-loop containing nucleotide triphosphate hydrolases"/>
    <property type="match status" value="2"/>
</dbReference>
<dbReference type="GO" id="GO:0005524">
    <property type="term" value="F:ATP binding"/>
    <property type="evidence" value="ECO:0007669"/>
    <property type="project" value="UniProtKB-KW"/>
</dbReference>
<dbReference type="InterPro" id="IPR027417">
    <property type="entry name" value="P-loop_NTPase"/>
</dbReference>
<dbReference type="InterPro" id="IPR050534">
    <property type="entry name" value="Coronavir_polyprotein_1ab"/>
</dbReference>
<dbReference type="NCBIfam" id="NF047352">
    <property type="entry name" value="P_loop_sacsin"/>
    <property type="match status" value="1"/>
</dbReference>